<feature type="transmembrane region" description="Helical" evidence="1">
    <location>
        <begin position="7"/>
        <end position="29"/>
    </location>
</feature>
<dbReference type="Proteomes" id="UP000253846">
    <property type="component" value="Unassembled WGS sequence"/>
</dbReference>
<dbReference type="AlphaFoldDB" id="A0A336N9W2"/>
<evidence type="ECO:0000313" key="2">
    <source>
        <dbReference type="EMBL" id="SSZ39156.1"/>
    </source>
</evidence>
<organism evidence="2 3">
    <name type="scientific">Bartonella grahamii</name>
    <dbReference type="NCBI Taxonomy" id="33045"/>
    <lineage>
        <taxon>Bacteria</taxon>
        <taxon>Pseudomonadati</taxon>
        <taxon>Pseudomonadota</taxon>
        <taxon>Alphaproteobacteria</taxon>
        <taxon>Hyphomicrobiales</taxon>
        <taxon>Bartonellaceae</taxon>
        <taxon>Bartonella</taxon>
    </lineage>
</organism>
<reference evidence="2 3" key="1">
    <citation type="submission" date="2018-06" db="EMBL/GenBank/DDBJ databases">
        <authorList>
            <consortium name="Pathogen Informatics"/>
            <person name="Doyle S."/>
        </authorList>
    </citation>
    <scope>NUCLEOTIDE SEQUENCE [LARGE SCALE GENOMIC DNA]</scope>
    <source>
        <strain evidence="2 3">NCTC12860</strain>
    </source>
</reference>
<keyword evidence="1" id="KW-0472">Membrane</keyword>
<proteinExistence type="predicted"/>
<accession>A0A336N9W2</accession>
<evidence type="ECO:0000256" key="1">
    <source>
        <dbReference type="SAM" id="Phobius"/>
    </source>
</evidence>
<evidence type="ECO:0000313" key="3">
    <source>
        <dbReference type="Proteomes" id="UP000253846"/>
    </source>
</evidence>
<sequence>MADLVKAAVLYPTLIITMNAFVVILVLVIEIY</sequence>
<keyword evidence="1" id="KW-1133">Transmembrane helix</keyword>
<protein>
    <submittedName>
        <fullName evidence="2">Uncharacterized protein</fullName>
    </submittedName>
</protein>
<dbReference type="EMBL" id="UFTD01000001">
    <property type="protein sequence ID" value="SSZ39156.1"/>
    <property type="molecule type" value="Genomic_DNA"/>
</dbReference>
<name>A0A336N9W2_BARGR</name>
<keyword evidence="1" id="KW-0812">Transmembrane</keyword>
<gene>
    <name evidence="2" type="ORF">NCTC12860_00352</name>
</gene>